<keyword evidence="3" id="KW-1185">Reference proteome</keyword>
<dbReference type="OrthoDB" id="7273451at2"/>
<dbReference type="GO" id="GO:0008168">
    <property type="term" value="F:methyltransferase activity"/>
    <property type="evidence" value="ECO:0007669"/>
    <property type="project" value="UniProtKB-KW"/>
</dbReference>
<organism evidence="2 3">
    <name type="scientific">Rhizobium glycinendophyticum</name>
    <dbReference type="NCBI Taxonomy" id="2589807"/>
    <lineage>
        <taxon>Bacteria</taxon>
        <taxon>Pseudomonadati</taxon>
        <taxon>Pseudomonadota</taxon>
        <taxon>Alphaproteobacteria</taxon>
        <taxon>Hyphomicrobiales</taxon>
        <taxon>Rhizobiaceae</taxon>
        <taxon>Rhizobium/Agrobacterium group</taxon>
        <taxon>Rhizobium</taxon>
    </lineage>
</organism>
<dbReference type="Proteomes" id="UP000316429">
    <property type="component" value="Unassembled WGS sequence"/>
</dbReference>
<dbReference type="EMBL" id="VFYP01000007">
    <property type="protein sequence ID" value="TPP04632.1"/>
    <property type="molecule type" value="Genomic_DNA"/>
</dbReference>
<evidence type="ECO:0000259" key="1">
    <source>
        <dbReference type="Pfam" id="PF13649"/>
    </source>
</evidence>
<reference evidence="2 3" key="1">
    <citation type="submission" date="2019-06" db="EMBL/GenBank/DDBJ databases">
        <title>Rhizobium sp. CL12 isolated from roots of soybean.</title>
        <authorList>
            <person name="Wang C."/>
        </authorList>
    </citation>
    <scope>NUCLEOTIDE SEQUENCE [LARGE SCALE GENOMIC DNA]</scope>
    <source>
        <strain evidence="2 3">CL12</strain>
    </source>
</reference>
<name>A0A504UGP1_9HYPH</name>
<dbReference type="SUPFAM" id="SSF53335">
    <property type="entry name" value="S-adenosyl-L-methionine-dependent methyltransferases"/>
    <property type="match status" value="1"/>
</dbReference>
<sequence length="266" mass="29302">MSGFDKNWLALREPADRLARSRPLIGTLCRHLAEARQAPLLLDIGCGTGSTYRTLSPLLPAQTRWLLLDYDPQLLLEAERQITSSDGISFRQHDLNDLADLPLDGVSMVTASALFDLCSASFTDRFVERLSYQKTGLYAALNYDGVMEWGTSHPLDTQVVDSFNRHQGLDKGFGPALGPNATHHLGQSLRSKGYRVEIGHSPWRLGPNQHALQAELLRGIQAAVAEIGAIAPAELEDWVAYRLDVLADEQSLCVIGHADLLAIHDR</sequence>
<proteinExistence type="predicted"/>
<dbReference type="InterPro" id="IPR029063">
    <property type="entry name" value="SAM-dependent_MTases_sf"/>
</dbReference>
<comment type="caution">
    <text evidence="2">The sequence shown here is derived from an EMBL/GenBank/DDBJ whole genome shotgun (WGS) entry which is preliminary data.</text>
</comment>
<dbReference type="InterPro" id="IPR041698">
    <property type="entry name" value="Methyltransf_25"/>
</dbReference>
<evidence type="ECO:0000313" key="3">
    <source>
        <dbReference type="Proteomes" id="UP000316429"/>
    </source>
</evidence>
<dbReference type="AlphaFoldDB" id="A0A504UGP1"/>
<keyword evidence="2" id="KW-0808">Transferase</keyword>
<dbReference type="Gene3D" id="3.40.50.150">
    <property type="entry name" value="Vaccinia Virus protein VP39"/>
    <property type="match status" value="1"/>
</dbReference>
<evidence type="ECO:0000313" key="2">
    <source>
        <dbReference type="EMBL" id="TPP04632.1"/>
    </source>
</evidence>
<keyword evidence="2" id="KW-0489">Methyltransferase</keyword>
<accession>A0A504UGP1</accession>
<gene>
    <name evidence="2" type="ORF">FJQ55_22235</name>
</gene>
<dbReference type="Pfam" id="PF13649">
    <property type="entry name" value="Methyltransf_25"/>
    <property type="match status" value="1"/>
</dbReference>
<protein>
    <submittedName>
        <fullName evidence="2">Class I SAM-dependent methyltransferase</fullName>
    </submittedName>
</protein>
<feature type="domain" description="Methyltransferase" evidence="1">
    <location>
        <begin position="42"/>
        <end position="127"/>
    </location>
</feature>
<dbReference type="RefSeq" id="WP_140832162.1">
    <property type="nucleotide sequence ID" value="NZ_VFYP01000007.1"/>
</dbReference>
<dbReference type="GO" id="GO:0032259">
    <property type="term" value="P:methylation"/>
    <property type="evidence" value="ECO:0007669"/>
    <property type="project" value="UniProtKB-KW"/>
</dbReference>